<evidence type="ECO:0000256" key="1">
    <source>
        <dbReference type="PIRSR" id="PIRSR637460-1"/>
    </source>
</evidence>
<feature type="active site" description="Nucleophile" evidence="1">
    <location>
        <position position="21"/>
    </location>
</feature>
<dbReference type="GO" id="GO:0004806">
    <property type="term" value="F:triacylglycerol lipase activity"/>
    <property type="evidence" value="ECO:0007669"/>
    <property type="project" value="TreeGrafter"/>
</dbReference>
<comment type="caution">
    <text evidence="4">The sequence shown here is derived from an EMBL/GenBank/DDBJ whole genome shotgun (WGS) entry which is preliminary data.</text>
</comment>
<dbReference type="GO" id="GO:0019433">
    <property type="term" value="P:triglyceride catabolic process"/>
    <property type="evidence" value="ECO:0007669"/>
    <property type="project" value="TreeGrafter"/>
</dbReference>
<dbReference type="InterPro" id="IPR036514">
    <property type="entry name" value="SGNH_hydro_sf"/>
</dbReference>
<evidence type="ECO:0000259" key="3">
    <source>
        <dbReference type="Pfam" id="PF13472"/>
    </source>
</evidence>
<name>A0A1S1QTP1_9ACTN</name>
<proteinExistence type="predicted"/>
<keyword evidence="5" id="KW-1185">Reference proteome</keyword>
<feature type="domain" description="SGNH hydrolase-type esterase" evidence="3">
    <location>
        <begin position="17"/>
        <end position="245"/>
    </location>
</feature>
<dbReference type="EMBL" id="MBLM01000120">
    <property type="protein sequence ID" value="OHV35774.1"/>
    <property type="molecule type" value="Genomic_DNA"/>
</dbReference>
<evidence type="ECO:0000313" key="5">
    <source>
        <dbReference type="Proteomes" id="UP000179627"/>
    </source>
</evidence>
<dbReference type="SUPFAM" id="SSF52266">
    <property type="entry name" value="SGNH hydrolase"/>
    <property type="match status" value="1"/>
</dbReference>
<evidence type="ECO:0000256" key="2">
    <source>
        <dbReference type="PIRSR" id="PIRSR637460-2"/>
    </source>
</evidence>
<accession>A0A1S1QTP1</accession>
<reference evidence="5" key="1">
    <citation type="submission" date="2016-07" db="EMBL/GenBank/DDBJ databases">
        <title>Sequence Frankia sp. strain CcI1.17.</title>
        <authorList>
            <person name="Ghodhbane-Gtari F."/>
            <person name="Swanson E."/>
            <person name="Gueddou A."/>
            <person name="Morris K."/>
            <person name="Hezbri K."/>
            <person name="Ktari A."/>
            <person name="Nouioui I."/>
            <person name="Abebe-Akele F."/>
            <person name="Simpson S."/>
            <person name="Thomas K."/>
            <person name="Gtari M."/>
            <person name="Tisa L.S."/>
            <person name="Hurst S."/>
        </authorList>
    </citation>
    <scope>NUCLEOTIDE SEQUENCE [LARGE SCALE GENOMIC DNA]</scope>
    <source>
        <strain evidence="5">Cc1.17</strain>
    </source>
</reference>
<sequence length="274" mass="27588">MSENRRPGLVPGGRYVAMGSSFAAGSGIGPDISDGCLRSARSYPRLLAARLGLALTDVTCGGATIANLLATPQDGHPPQLEAVTADTGLVTITVGGNDLGYAAAALLCADAATTGRPWTGLPHPTETAAAAAALRRGLVQLITTIAATAPGARVYLVSYPRLFPDPPVTCTGNNISGPDSETIAAIGLALDTVFQHAAADTGTPLVDVYAASAGHDICAAPGSRWVEGSDATGIGYHPNATGMAAIAALVADALTRPATTPDRTGRTARDGHNR</sequence>
<dbReference type="Proteomes" id="UP000179627">
    <property type="component" value="Unassembled WGS sequence"/>
</dbReference>
<dbReference type="OrthoDB" id="5503950at2"/>
<organism evidence="4 5">
    <name type="scientific">Parafrankia colletiae</name>
    <dbReference type="NCBI Taxonomy" id="573497"/>
    <lineage>
        <taxon>Bacteria</taxon>
        <taxon>Bacillati</taxon>
        <taxon>Actinomycetota</taxon>
        <taxon>Actinomycetes</taxon>
        <taxon>Frankiales</taxon>
        <taxon>Frankiaceae</taxon>
        <taxon>Parafrankia</taxon>
    </lineage>
</organism>
<feature type="disulfide bond" evidence="2">
    <location>
        <begin position="170"/>
        <end position="218"/>
    </location>
</feature>
<feature type="active site" evidence="1">
    <location>
        <position position="237"/>
    </location>
</feature>
<dbReference type="CDD" id="cd01823">
    <property type="entry name" value="SEST_like"/>
    <property type="match status" value="1"/>
</dbReference>
<protein>
    <recommendedName>
        <fullName evidence="3">SGNH hydrolase-type esterase domain-containing protein</fullName>
    </recommendedName>
</protein>
<gene>
    <name evidence="4" type="ORF">CC117_19205</name>
</gene>
<evidence type="ECO:0000313" key="4">
    <source>
        <dbReference type="EMBL" id="OHV35774.1"/>
    </source>
</evidence>
<dbReference type="Pfam" id="PF13472">
    <property type="entry name" value="Lipase_GDSL_2"/>
    <property type="match status" value="1"/>
</dbReference>
<dbReference type="PANTHER" id="PTHR37981">
    <property type="entry name" value="LIPASE 2"/>
    <property type="match status" value="1"/>
</dbReference>
<keyword evidence="2" id="KW-1015">Disulfide bond</keyword>
<dbReference type="Gene3D" id="3.40.50.1110">
    <property type="entry name" value="SGNH hydrolase"/>
    <property type="match status" value="1"/>
</dbReference>
<feature type="disulfide bond" evidence="2">
    <location>
        <begin position="36"/>
        <end position="60"/>
    </location>
</feature>
<dbReference type="InterPro" id="IPR037460">
    <property type="entry name" value="SEST-like"/>
</dbReference>
<dbReference type="InterPro" id="IPR013830">
    <property type="entry name" value="SGNH_hydro"/>
</dbReference>
<dbReference type="AlphaFoldDB" id="A0A1S1QTP1"/>
<dbReference type="PANTHER" id="PTHR37981:SF1">
    <property type="entry name" value="SGNH HYDROLASE-TYPE ESTERASE DOMAIN-CONTAINING PROTEIN"/>
    <property type="match status" value="1"/>
</dbReference>